<feature type="transmembrane region" description="Helical" evidence="1">
    <location>
        <begin position="73"/>
        <end position="91"/>
    </location>
</feature>
<feature type="transmembrane region" description="Helical" evidence="1">
    <location>
        <begin position="137"/>
        <end position="159"/>
    </location>
</feature>
<dbReference type="Proteomes" id="UP000434582">
    <property type="component" value="Unassembled WGS sequence"/>
</dbReference>
<comment type="caution">
    <text evidence="2">The sequence shown here is derived from an EMBL/GenBank/DDBJ whole genome shotgun (WGS) entry which is preliminary data.</text>
</comment>
<reference evidence="2 3" key="1">
    <citation type="submission" date="2019-10" db="EMBL/GenBank/DDBJ databases">
        <title>Draft whole-genome sequence of the purple nonsulfur photosynthetic bacterium Roseospira navarrensis DSM 15114.</title>
        <authorList>
            <person name="Kyndt J.A."/>
            <person name="Meyer T.E."/>
        </authorList>
    </citation>
    <scope>NUCLEOTIDE SEQUENCE [LARGE SCALE GENOMIC DNA]</scope>
    <source>
        <strain evidence="2 3">DSM 15114</strain>
    </source>
</reference>
<proteinExistence type="predicted"/>
<keyword evidence="1" id="KW-1133">Transmembrane helix</keyword>
<feature type="transmembrane region" description="Helical" evidence="1">
    <location>
        <begin position="338"/>
        <end position="364"/>
    </location>
</feature>
<dbReference type="EMBL" id="WIVE01000056">
    <property type="protein sequence ID" value="MQX37797.1"/>
    <property type="molecule type" value="Genomic_DNA"/>
</dbReference>
<evidence type="ECO:0000313" key="2">
    <source>
        <dbReference type="EMBL" id="MQX37797.1"/>
    </source>
</evidence>
<dbReference type="AlphaFoldDB" id="A0A7X1ZG90"/>
<organism evidence="2 3">
    <name type="scientific">Roseospira navarrensis</name>
    <dbReference type="NCBI Taxonomy" id="140058"/>
    <lineage>
        <taxon>Bacteria</taxon>
        <taxon>Pseudomonadati</taxon>
        <taxon>Pseudomonadota</taxon>
        <taxon>Alphaproteobacteria</taxon>
        <taxon>Rhodospirillales</taxon>
        <taxon>Rhodospirillaceae</taxon>
        <taxon>Roseospira</taxon>
    </lineage>
</organism>
<sequence length="407" mass="44590">MDAQTLMALRDPAGLPFFPEVFMGLGVLTFALHIFAVQLMLGASGLAVYGAFTPNPHGRRLGLAMLDVAKVSVSVAIVIGVAPLLFVQVIYDPFWYTANVLSARWVMAFILILIVAYLAMYLFYFRNTQGDAQAPRRSAWAIVVSVVLLLVVGSIMHVLTREMLFPEDWKGWYAPDGVIDASGDNYKAFAPFRFAFFIAMALPVTGAWLIAMRHYFAVRPNRYPATYLDFAGRLGRTMMLGGTALVILLGIGWMATLPEKVAGFGASVWVWPPLLGLLLAGGMALKPPARDSAGSYLGLVVLLVAGLLVAISREALRYAILVGEHGYQVFDYPLNMDWYSTVLFFATFAIVGGLTLTYLIAVVWNAGRTEGVYTPGPVVDRLGTLSIGAILVWILQFFAIGFYVWMQ</sequence>
<protein>
    <submittedName>
        <fullName evidence="2">Uncharacterized protein</fullName>
    </submittedName>
</protein>
<feature type="transmembrane region" description="Helical" evidence="1">
    <location>
        <begin position="194"/>
        <end position="216"/>
    </location>
</feature>
<keyword evidence="1" id="KW-0472">Membrane</keyword>
<feature type="transmembrane region" description="Helical" evidence="1">
    <location>
        <begin position="237"/>
        <end position="255"/>
    </location>
</feature>
<feature type="transmembrane region" description="Helical" evidence="1">
    <location>
        <begin position="261"/>
        <end position="281"/>
    </location>
</feature>
<dbReference type="OrthoDB" id="9810382at2"/>
<dbReference type="RefSeq" id="WP_153345642.1">
    <property type="nucleotide sequence ID" value="NZ_WIVE01000056.1"/>
</dbReference>
<feature type="transmembrane region" description="Helical" evidence="1">
    <location>
        <begin position="385"/>
        <end position="406"/>
    </location>
</feature>
<evidence type="ECO:0000256" key="1">
    <source>
        <dbReference type="SAM" id="Phobius"/>
    </source>
</evidence>
<evidence type="ECO:0000313" key="3">
    <source>
        <dbReference type="Proteomes" id="UP000434582"/>
    </source>
</evidence>
<feature type="transmembrane region" description="Helical" evidence="1">
    <location>
        <begin position="293"/>
        <end position="311"/>
    </location>
</feature>
<keyword evidence="3" id="KW-1185">Reference proteome</keyword>
<keyword evidence="1" id="KW-0812">Transmembrane</keyword>
<gene>
    <name evidence="2" type="ORF">GHC57_14850</name>
</gene>
<name>A0A7X1ZG90_9PROT</name>
<accession>A0A7X1ZG90</accession>
<feature type="transmembrane region" description="Helical" evidence="1">
    <location>
        <begin position="22"/>
        <end position="52"/>
    </location>
</feature>
<feature type="transmembrane region" description="Helical" evidence="1">
    <location>
        <begin position="103"/>
        <end position="125"/>
    </location>
</feature>